<dbReference type="InterPro" id="IPR004358">
    <property type="entry name" value="Sig_transdc_His_kin-like_C"/>
</dbReference>
<evidence type="ECO:0000256" key="15">
    <source>
        <dbReference type="SAM" id="MobiDB-lite"/>
    </source>
</evidence>
<evidence type="ECO:0000256" key="4">
    <source>
        <dbReference type="ARBA" id="ARBA00022475"/>
    </source>
</evidence>
<comment type="subcellular location">
    <subcellularLocation>
        <location evidence="2">Cell membrane</location>
        <topology evidence="2">Multi-pass membrane protein</topology>
    </subcellularLocation>
</comment>
<dbReference type="Pfam" id="PF00512">
    <property type="entry name" value="HisKA"/>
    <property type="match status" value="1"/>
</dbReference>
<gene>
    <name evidence="20" type="ORF">AB6713_13180</name>
</gene>
<dbReference type="PROSITE" id="PS50894">
    <property type="entry name" value="HPT"/>
    <property type="match status" value="1"/>
</dbReference>
<keyword evidence="14" id="KW-0175">Coiled coil</keyword>
<evidence type="ECO:0000256" key="10">
    <source>
        <dbReference type="ARBA" id="ARBA00023012"/>
    </source>
</evidence>
<organism evidence="20 21">
    <name type="scientific">Luteimonas salinilitoris</name>
    <dbReference type="NCBI Taxonomy" id="3237697"/>
    <lineage>
        <taxon>Bacteria</taxon>
        <taxon>Pseudomonadati</taxon>
        <taxon>Pseudomonadota</taxon>
        <taxon>Gammaproteobacteria</taxon>
        <taxon>Lysobacterales</taxon>
        <taxon>Lysobacteraceae</taxon>
        <taxon>Luteimonas</taxon>
    </lineage>
</organism>
<comment type="caution">
    <text evidence="20">The sequence shown here is derived from an EMBL/GenBank/DDBJ whole genome shotgun (WGS) entry which is preliminary data.</text>
</comment>
<dbReference type="RefSeq" id="WP_370563759.1">
    <property type="nucleotide sequence ID" value="NZ_JBFWIB010000005.1"/>
</dbReference>
<keyword evidence="8 20" id="KW-0067">ATP-binding</keyword>
<evidence type="ECO:0000259" key="18">
    <source>
        <dbReference type="PROSITE" id="PS50110"/>
    </source>
</evidence>
<dbReference type="Pfam" id="PF00072">
    <property type="entry name" value="Response_reg"/>
    <property type="match status" value="1"/>
</dbReference>
<evidence type="ECO:0000259" key="19">
    <source>
        <dbReference type="PROSITE" id="PS50894"/>
    </source>
</evidence>
<dbReference type="PRINTS" id="PR00344">
    <property type="entry name" value="BCTRLSENSOR"/>
</dbReference>
<protein>
    <recommendedName>
        <fullName evidence="3">histidine kinase</fullName>
        <ecNumber evidence="3">2.7.13.3</ecNumber>
    </recommendedName>
</protein>
<dbReference type="Pfam" id="PF01627">
    <property type="entry name" value="Hpt"/>
    <property type="match status" value="1"/>
</dbReference>
<evidence type="ECO:0000256" key="13">
    <source>
        <dbReference type="PROSITE-ProRule" id="PRU00169"/>
    </source>
</evidence>
<dbReference type="InterPro" id="IPR001789">
    <property type="entry name" value="Sig_transdc_resp-reg_receiver"/>
</dbReference>
<evidence type="ECO:0000256" key="6">
    <source>
        <dbReference type="ARBA" id="ARBA00022692"/>
    </source>
</evidence>
<evidence type="ECO:0000256" key="3">
    <source>
        <dbReference type="ARBA" id="ARBA00012438"/>
    </source>
</evidence>
<dbReference type="InterPro" id="IPR036641">
    <property type="entry name" value="HPT_dom_sf"/>
</dbReference>
<dbReference type="InterPro" id="IPR003594">
    <property type="entry name" value="HATPase_dom"/>
</dbReference>
<dbReference type="CDD" id="cd17546">
    <property type="entry name" value="REC_hyHK_CKI1_RcsC-like"/>
    <property type="match status" value="1"/>
</dbReference>
<dbReference type="InterPro" id="IPR036890">
    <property type="entry name" value="HATPase_C_sf"/>
</dbReference>
<keyword evidence="4" id="KW-1003">Cell membrane</keyword>
<feature type="compositionally biased region" description="Low complexity" evidence="15">
    <location>
        <begin position="845"/>
        <end position="866"/>
    </location>
</feature>
<dbReference type="InterPro" id="IPR036097">
    <property type="entry name" value="HisK_dim/P_sf"/>
</dbReference>
<feature type="compositionally biased region" description="Low complexity" evidence="15">
    <location>
        <begin position="676"/>
        <end position="732"/>
    </location>
</feature>
<evidence type="ECO:0000313" key="20">
    <source>
        <dbReference type="EMBL" id="MEZ0475557.1"/>
    </source>
</evidence>
<feature type="domain" description="HPt" evidence="19">
    <location>
        <begin position="903"/>
        <end position="996"/>
    </location>
</feature>
<dbReference type="SUPFAM" id="SSF52172">
    <property type="entry name" value="CheY-like"/>
    <property type="match status" value="1"/>
</dbReference>
<dbReference type="Proteomes" id="UP001566331">
    <property type="component" value="Unassembled WGS sequence"/>
</dbReference>
<dbReference type="CDD" id="cd16922">
    <property type="entry name" value="HATPase_EvgS-ArcB-TorS-like"/>
    <property type="match status" value="1"/>
</dbReference>
<feature type="domain" description="Response regulatory" evidence="18">
    <location>
        <begin position="525"/>
        <end position="645"/>
    </location>
</feature>
<evidence type="ECO:0000256" key="2">
    <source>
        <dbReference type="ARBA" id="ARBA00004651"/>
    </source>
</evidence>
<dbReference type="SUPFAM" id="SSF47226">
    <property type="entry name" value="Histidine-containing phosphotransfer domain, HPT domain"/>
    <property type="match status" value="1"/>
</dbReference>
<dbReference type="CDD" id="cd00082">
    <property type="entry name" value="HisKA"/>
    <property type="match status" value="1"/>
</dbReference>
<dbReference type="EC" id="2.7.13.3" evidence="3"/>
<feature type="transmembrane region" description="Helical" evidence="16">
    <location>
        <begin position="12"/>
        <end position="34"/>
    </location>
</feature>
<keyword evidence="5 13" id="KW-0597">Phosphoprotein</keyword>
<feature type="modified residue" description="Phosphohistidine" evidence="12">
    <location>
        <position position="942"/>
    </location>
</feature>
<feature type="modified residue" description="4-aspartylphosphate" evidence="13">
    <location>
        <position position="574"/>
    </location>
</feature>
<feature type="coiled-coil region" evidence="14">
    <location>
        <begin position="62"/>
        <end position="113"/>
    </location>
</feature>
<dbReference type="CDD" id="cd00088">
    <property type="entry name" value="HPT"/>
    <property type="match status" value="1"/>
</dbReference>
<dbReference type="InterPro" id="IPR008207">
    <property type="entry name" value="Sig_transdc_His_kin_Hpt_dom"/>
</dbReference>
<feature type="region of interest" description="Disordered" evidence="15">
    <location>
        <begin position="490"/>
        <end position="521"/>
    </location>
</feature>
<dbReference type="SMART" id="SM00388">
    <property type="entry name" value="HisKA"/>
    <property type="match status" value="1"/>
</dbReference>
<comment type="catalytic activity">
    <reaction evidence="1">
        <text>ATP + protein L-histidine = ADP + protein N-phospho-L-histidine.</text>
        <dbReference type="EC" id="2.7.13.3"/>
    </reaction>
</comment>
<evidence type="ECO:0000256" key="8">
    <source>
        <dbReference type="ARBA" id="ARBA00022840"/>
    </source>
</evidence>
<dbReference type="GO" id="GO:0005524">
    <property type="term" value="F:ATP binding"/>
    <property type="evidence" value="ECO:0007669"/>
    <property type="project" value="UniProtKB-KW"/>
</dbReference>
<feature type="compositionally biased region" description="Pro residues" evidence="15">
    <location>
        <begin position="880"/>
        <end position="890"/>
    </location>
</feature>
<dbReference type="PROSITE" id="PS50109">
    <property type="entry name" value="HIS_KIN"/>
    <property type="match status" value="1"/>
</dbReference>
<dbReference type="Pfam" id="PF02518">
    <property type="entry name" value="HATPase_c"/>
    <property type="match status" value="1"/>
</dbReference>
<dbReference type="InterPro" id="IPR003661">
    <property type="entry name" value="HisK_dim/P_dom"/>
</dbReference>
<dbReference type="SUPFAM" id="SSF55874">
    <property type="entry name" value="ATPase domain of HSP90 chaperone/DNA topoisomerase II/histidine kinase"/>
    <property type="match status" value="1"/>
</dbReference>
<keyword evidence="10" id="KW-0902">Two-component regulatory system</keyword>
<dbReference type="Gene3D" id="1.10.287.130">
    <property type="match status" value="1"/>
</dbReference>
<evidence type="ECO:0000256" key="1">
    <source>
        <dbReference type="ARBA" id="ARBA00000085"/>
    </source>
</evidence>
<evidence type="ECO:0000259" key="17">
    <source>
        <dbReference type="PROSITE" id="PS50109"/>
    </source>
</evidence>
<dbReference type="InterPro" id="IPR011006">
    <property type="entry name" value="CheY-like_superfamily"/>
</dbReference>
<dbReference type="SUPFAM" id="SSF47384">
    <property type="entry name" value="Homodimeric domain of signal transducing histidine kinase"/>
    <property type="match status" value="1"/>
</dbReference>
<accession>A0ABV4HS22</accession>
<dbReference type="Gene3D" id="3.30.565.10">
    <property type="entry name" value="Histidine kinase-like ATPase, C-terminal domain"/>
    <property type="match status" value="1"/>
</dbReference>
<dbReference type="PROSITE" id="PS50110">
    <property type="entry name" value="RESPONSE_REGULATORY"/>
    <property type="match status" value="1"/>
</dbReference>
<evidence type="ECO:0000256" key="12">
    <source>
        <dbReference type="PROSITE-ProRule" id="PRU00110"/>
    </source>
</evidence>
<evidence type="ECO:0000256" key="7">
    <source>
        <dbReference type="ARBA" id="ARBA00022741"/>
    </source>
</evidence>
<keyword evidence="6 16" id="KW-0812">Transmembrane</keyword>
<evidence type="ECO:0000256" key="11">
    <source>
        <dbReference type="ARBA" id="ARBA00023136"/>
    </source>
</evidence>
<keyword evidence="11 16" id="KW-0472">Membrane</keyword>
<proteinExistence type="predicted"/>
<dbReference type="SMART" id="SM00387">
    <property type="entry name" value="HATPase_c"/>
    <property type="match status" value="1"/>
</dbReference>
<evidence type="ECO:0000256" key="14">
    <source>
        <dbReference type="SAM" id="Coils"/>
    </source>
</evidence>
<dbReference type="SMART" id="SM00448">
    <property type="entry name" value="REC"/>
    <property type="match status" value="1"/>
</dbReference>
<name>A0ABV4HS22_9GAMM</name>
<feature type="compositionally biased region" description="Low complexity" evidence="15">
    <location>
        <begin position="786"/>
        <end position="800"/>
    </location>
</feature>
<dbReference type="PANTHER" id="PTHR45339:SF1">
    <property type="entry name" value="HYBRID SIGNAL TRANSDUCTION HISTIDINE KINASE J"/>
    <property type="match status" value="1"/>
</dbReference>
<evidence type="ECO:0000256" key="5">
    <source>
        <dbReference type="ARBA" id="ARBA00022553"/>
    </source>
</evidence>
<dbReference type="Gene3D" id="3.40.50.2300">
    <property type="match status" value="1"/>
</dbReference>
<reference evidence="20 21" key="1">
    <citation type="submission" date="2024-07" db="EMBL/GenBank/DDBJ databases">
        <title>Luteimonas salilacus sp. nov., isolated from the shore soil of Salt Lake in Tibet of China.</title>
        <authorList>
            <person name="Zhang X."/>
            <person name="Li A."/>
        </authorList>
    </citation>
    <scope>NUCLEOTIDE SEQUENCE [LARGE SCALE GENOMIC DNA]</scope>
    <source>
        <strain evidence="20 21">B3-2-R+30</strain>
    </source>
</reference>
<feature type="region of interest" description="Disordered" evidence="15">
    <location>
        <begin position="676"/>
        <end position="892"/>
    </location>
</feature>
<dbReference type="InterPro" id="IPR005467">
    <property type="entry name" value="His_kinase_dom"/>
</dbReference>
<dbReference type="PANTHER" id="PTHR45339">
    <property type="entry name" value="HYBRID SIGNAL TRANSDUCTION HISTIDINE KINASE J"/>
    <property type="match status" value="1"/>
</dbReference>
<evidence type="ECO:0000256" key="16">
    <source>
        <dbReference type="SAM" id="Phobius"/>
    </source>
</evidence>
<keyword evidence="7" id="KW-0547">Nucleotide-binding</keyword>
<feature type="compositionally biased region" description="Low complexity" evidence="15">
    <location>
        <begin position="754"/>
        <end position="778"/>
    </location>
</feature>
<feature type="domain" description="Histidine kinase" evidence="17">
    <location>
        <begin position="120"/>
        <end position="341"/>
    </location>
</feature>
<feature type="compositionally biased region" description="Pro residues" evidence="15">
    <location>
        <begin position="733"/>
        <end position="742"/>
    </location>
</feature>
<dbReference type="EMBL" id="JBFWIC010000018">
    <property type="protein sequence ID" value="MEZ0475557.1"/>
    <property type="molecule type" value="Genomic_DNA"/>
</dbReference>
<keyword evidence="21" id="KW-1185">Reference proteome</keyword>
<dbReference type="SMART" id="SM00073">
    <property type="entry name" value="HPT"/>
    <property type="match status" value="1"/>
</dbReference>
<dbReference type="Gene3D" id="1.20.120.160">
    <property type="entry name" value="HPT domain"/>
    <property type="match status" value="1"/>
</dbReference>
<sequence length="1002" mass="105514">MATLTRTRPSSLMLRWLALGAACGAAVMLLLDFFGMAGPWQGIALVLALLATFAFSATIYMMQARDRELDEAEEIVRRNEAERVDLQAQLQRHTQLEQELRQAKQAAESAVLAKGEFLATMSHEIRTPLNGIVPMLDLLMHARLPADHAELVRTAYTSSQQMLRIVDDILDYSKLEADKLELEITGFNLRELLESVLQLMERPAQGKGLRLSLHIDPAVRLPVRGDPVRLRQVVGNLVSNAVKFTERGSVAVNVRRIGESAAQHQLRIEVRDTGIGISQAAQGRLFQAFNQADASTTRLYGGTGLGLAISKRIVELMSGHIGVQSAPGQGATFWFEVPLLKVHGDMPTQDRLADGGRLLLLSADPRLRLRLSMQLPNWGLRVSAVETTQEALNRLRAAASQGAPWAYSIVLADLAGMRNTALALHRNLGRQAVYGDLKLVCLYGDDPVPDELRASATVLSRQAPDADLRAALIGETESDEDPPMIATAAAPEAPAAAAEAGQPAQAPQATAPTIAAPARPARSPRVLLVEDNPVNLMVGQRLLSVLGIACDTAGNGEAALMRMSASRYDIVLMDCQMPVMDGYTATRQWRESEAAAGDRRHVPIIAMTANAMAGDRQKCLDAGMDDYLPKPVTRSELERCLGHWWNPELAAQDAGLEQAEEIGTDLPVQADDSFAAAASDTEAEAAVPAPASEPATTAPVAASAEVEQAPPAVADAAVASSPIPDAPRATPAPASPPAPATAPPRAEWTLMPITGAPPDDGSPAPAAPASTPAQASPAQPSPVPPQTGRTPASADAARPAAPTPAKPTRTAMPPPAPVTAPARTSPVDPAGSATAGTNKEMATGGSTLSAPATPPTAAETPAAPEAALPPTPGAPASVPAAPPRLPPPPVIDQDVLDELRSMLGDEVDRLIEVFLEDTPRLLARLEIAAAGPDYDALRDAAHSLKSSSANLGAMLLSAAARRIEHGAREGSLARPAVAVALVTNEFARARRLLRSGSRTTPA</sequence>
<feature type="transmembrane region" description="Helical" evidence="16">
    <location>
        <begin position="40"/>
        <end position="60"/>
    </location>
</feature>
<evidence type="ECO:0000313" key="21">
    <source>
        <dbReference type="Proteomes" id="UP001566331"/>
    </source>
</evidence>
<evidence type="ECO:0000256" key="9">
    <source>
        <dbReference type="ARBA" id="ARBA00022989"/>
    </source>
</evidence>
<keyword evidence="9 16" id="KW-1133">Transmembrane helix</keyword>